<dbReference type="KEGG" id="ddb:E7747_11015"/>
<accession>A0A4P7W435</accession>
<dbReference type="Gene3D" id="3.40.50.10400">
    <property type="entry name" value="Hypothetical protein PA1492"/>
    <property type="match status" value="1"/>
</dbReference>
<dbReference type="SUPFAM" id="SSF52309">
    <property type="entry name" value="N-(deoxy)ribosyltransferase-like"/>
    <property type="match status" value="1"/>
</dbReference>
<name>A0A4P7W435_9BACT</name>
<gene>
    <name evidence="1" type="ORF">E7747_11015</name>
</gene>
<proteinExistence type="predicted"/>
<evidence type="ECO:0000313" key="1">
    <source>
        <dbReference type="EMBL" id="QCD42764.1"/>
    </source>
</evidence>
<dbReference type="Proteomes" id="UP000297149">
    <property type="component" value="Chromosome"/>
</dbReference>
<reference evidence="2" key="1">
    <citation type="submission" date="2019-02" db="EMBL/GenBank/DDBJ databases">
        <title>Isolation and identification of novel species under the genus Muribaculum.</title>
        <authorList>
            <person name="Miyake S."/>
            <person name="Ding Y."/>
            <person name="Low A."/>
            <person name="Soh M."/>
            <person name="Seedorf H."/>
        </authorList>
    </citation>
    <scope>NUCLEOTIDE SEQUENCE [LARGE SCALE GENOMIC DNA]</scope>
    <source>
        <strain evidence="2">H5</strain>
    </source>
</reference>
<organism evidence="1 2">
    <name type="scientific">Duncaniella dubosii</name>
    <dbReference type="NCBI Taxonomy" id="2518971"/>
    <lineage>
        <taxon>Bacteria</taxon>
        <taxon>Pseudomonadati</taxon>
        <taxon>Bacteroidota</taxon>
        <taxon>Bacteroidia</taxon>
        <taxon>Bacteroidales</taxon>
        <taxon>Muribaculaceae</taxon>
        <taxon>Duncaniella</taxon>
    </lineage>
</organism>
<evidence type="ECO:0000313" key="2">
    <source>
        <dbReference type="Proteomes" id="UP000297149"/>
    </source>
</evidence>
<dbReference type="RefSeq" id="WP_136415967.1">
    <property type="nucleotide sequence ID" value="NZ_CAXHQF010000016.1"/>
</dbReference>
<dbReference type="EMBL" id="CP039396">
    <property type="protein sequence ID" value="QCD42764.1"/>
    <property type="molecule type" value="Genomic_DNA"/>
</dbReference>
<keyword evidence="2" id="KW-1185">Reference proteome</keyword>
<dbReference type="Pfam" id="PF14359">
    <property type="entry name" value="DUF4406"/>
    <property type="match status" value="1"/>
</dbReference>
<sequence>MKRAYISIPISGEDYNSQRDHATAIASKLKKQGYDVVTPFDIVKSVTTPYNEAMGKCVAGLLECEMIYLCKGWRNSKGCSAELQVALVYGLEVMIE</sequence>
<protein>
    <submittedName>
        <fullName evidence="1">DUF4406 domain-containing protein</fullName>
    </submittedName>
</protein>
<dbReference type="InterPro" id="IPR025518">
    <property type="entry name" value="DUF4406"/>
</dbReference>
<dbReference type="AlphaFoldDB" id="A0A4P7W435"/>